<dbReference type="CDD" id="cd02796">
    <property type="entry name" value="tRNA_bind_bactPheRS"/>
    <property type="match status" value="1"/>
</dbReference>
<dbReference type="Proteomes" id="UP001156836">
    <property type="component" value="Unassembled WGS sequence"/>
</dbReference>
<dbReference type="InterPro" id="IPR033714">
    <property type="entry name" value="tRNA_bind_bactPheRS"/>
</dbReference>
<feature type="binding site" evidence="15">
    <location>
        <position position="462"/>
    </location>
    <ligand>
        <name>Mg(2+)</name>
        <dbReference type="ChEBI" id="CHEBI:18420"/>
        <note>shared with alpha subunit</note>
    </ligand>
</feature>
<dbReference type="NCBIfam" id="TIGR00472">
    <property type="entry name" value="pheT_bact"/>
    <property type="match status" value="1"/>
</dbReference>
<dbReference type="InterPro" id="IPR005146">
    <property type="entry name" value="B3/B4_tRNA-bd"/>
</dbReference>
<dbReference type="Gene3D" id="2.40.50.140">
    <property type="entry name" value="Nucleic acid-binding proteins"/>
    <property type="match status" value="1"/>
</dbReference>
<evidence type="ECO:0000256" key="4">
    <source>
        <dbReference type="ARBA" id="ARBA00022490"/>
    </source>
</evidence>
<evidence type="ECO:0000259" key="18">
    <source>
        <dbReference type="PROSITE" id="PS51447"/>
    </source>
</evidence>
<dbReference type="Gene3D" id="3.30.70.380">
    <property type="entry name" value="Ferrodoxin-fold anticodon-binding domain"/>
    <property type="match status" value="1"/>
</dbReference>
<dbReference type="InterPro" id="IPR045060">
    <property type="entry name" value="Phe-tRNA-ligase_IIc_bsu"/>
</dbReference>
<sequence length="784" mass="84722">MKFSEHWLRTWVNPELNSEALAHLLTMSGLEVEEVESAAPAFDNVFVAEVLSTTKHPDADRLNVCSVNVGEAEPLQIVCGAPNVKPGLKVPCARIGANLPGDFKIKRAKVRGVESFGMLCSGDELGIPDGVDGLLVLPADAPVGTPLRDYLNLDDQLFTIKLTPNRADCLSIKGVAREVAALTGAVVNAGATPPVPPQADDRRGIHLAAGSACPRYVGRVIRNVNQAAPTPDWMKQRLVRAGLRPISAIVDVTNYVLLELGQPLHAFDHGKLQGDITVRFAREGERITLLNDKEIALDSDMLVIADDSGPVALAGIMGGAHSAVEAGATDVFLESAYFAPEAIAGRARRLGFSSDASHRFERGVDFGESRDAIERATRLILDLCGGEPGPVVEAVEPLPARPPVSLRVSRVARVLGVALPEAHIVSILERLGLVVAADGDTLTVTPPSYRFDIQIEEDLIEEIARVYGYDNIPVGTSIARTPMLPQPGNARPKAALKHLLVARDYQEAVNYAFVEEQWEADFAGNGQPVKLLNPIASQMSVMRSTLFGGLVNSLKHNINRKQDRVRLFEMARVFHGKGAEQQPEKIAALAWGPREAEQWGIGRERVDFFDVKADIAALLAPRVASFERADHPALHPGRAATVLLDGQPIGVLGELHPKWVQAYELIHAPVLFELDVAALTKVDKARVEAVSKFQPVRRDLALIVDEARPAAEVQAVLQQAAASFVTEIALFDVYRGKGVAEEKKSLAFKVLMQDTHKTLTDEEVDAAVAKLIRQAEAAGATLRV</sequence>
<dbReference type="PROSITE" id="PS51483">
    <property type="entry name" value="B5"/>
    <property type="match status" value="1"/>
</dbReference>
<dbReference type="SMART" id="SM00874">
    <property type="entry name" value="B5"/>
    <property type="match status" value="1"/>
</dbReference>
<comment type="cofactor">
    <cofactor evidence="15">
        <name>Mg(2+)</name>
        <dbReference type="ChEBI" id="CHEBI:18420"/>
    </cofactor>
    <text evidence="15">Binds 2 magnesium ions per tetramer.</text>
</comment>
<keyword evidence="10 15" id="KW-0460">Magnesium</keyword>
<comment type="catalytic activity">
    <reaction evidence="14 15">
        <text>tRNA(Phe) + L-phenylalanine + ATP = L-phenylalanyl-tRNA(Phe) + AMP + diphosphate + H(+)</text>
        <dbReference type="Rhea" id="RHEA:19413"/>
        <dbReference type="Rhea" id="RHEA-COMP:9668"/>
        <dbReference type="Rhea" id="RHEA-COMP:9699"/>
        <dbReference type="ChEBI" id="CHEBI:15378"/>
        <dbReference type="ChEBI" id="CHEBI:30616"/>
        <dbReference type="ChEBI" id="CHEBI:33019"/>
        <dbReference type="ChEBI" id="CHEBI:58095"/>
        <dbReference type="ChEBI" id="CHEBI:78442"/>
        <dbReference type="ChEBI" id="CHEBI:78531"/>
        <dbReference type="ChEBI" id="CHEBI:456215"/>
        <dbReference type="EC" id="6.1.1.20"/>
    </reaction>
</comment>
<keyword evidence="21" id="KW-1185">Reference proteome</keyword>
<proteinExistence type="inferred from homology"/>
<dbReference type="Gene3D" id="3.30.56.10">
    <property type="match status" value="2"/>
</dbReference>
<feature type="binding site" evidence="15">
    <location>
        <position position="452"/>
    </location>
    <ligand>
        <name>Mg(2+)</name>
        <dbReference type="ChEBI" id="CHEBI:18420"/>
        <note>shared with alpha subunit</note>
    </ligand>
</feature>
<evidence type="ECO:0000256" key="9">
    <source>
        <dbReference type="ARBA" id="ARBA00022840"/>
    </source>
</evidence>
<keyword evidence="9 15" id="KW-0067">ATP-binding</keyword>
<gene>
    <name evidence="15 20" type="primary">pheT</name>
    <name evidence="20" type="ORF">GCM10007860_06130</name>
</gene>
<dbReference type="EMBL" id="BSOZ01000005">
    <property type="protein sequence ID" value="GLS03469.1"/>
    <property type="molecule type" value="Genomic_DNA"/>
</dbReference>
<evidence type="ECO:0000256" key="6">
    <source>
        <dbReference type="ARBA" id="ARBA00022598"/>
    </source>
</evidence>
<accession>A0ABQ6BPW1</accession>
<evidence type="ECO:0000259" key="17">
    <source>
        <dbReference type="PROSITE" id="PS50886"/>
    </source>
</evidence>
<reference evidence="21" key="1">
    <citation type="journal article" date="2019" name="Int. J. Syst. Evol. Microbiol.">
        <title>The Global Catalogue of Microorganisms (GCM) 10K type strain sequencing project: providing services to taxonomists for standard genome sequencing and annotation.</title>
        <authorList>
            <consortium name="The Broad Institute Genomics Platform"/>
            <consortium name="The Broad Institute Genome Sequencing Center for Infectious Disease"/>
            <person name="Wu L."/>
            <person name="Ma J."/>
        </authorList>
    </citation>
    <scope>NUCLEOTIDE SEQUENCE [LARGE SCALE GENOMIC DNA]</scope>
    <source>
        <strain evidence="21">NBRC 104970</strain>
    </source>
</reference>
<keyword evidence="11 16" id="KW-0694">RNA-binding</keyword>
<dbReference type="InterPro" id="IPR041616">
    <property type="entry name" value="PheRS_beta_core"/>
</dbReference>
<keyword evidence="13 15" id="KW-0030">Aminoacyl-tRNA synthetase</keyword>
<comment type="subunit">
    <text evidence="3 15">Tetramer of two alpha and two beta subunits.</text>
</comment>
<dbReference type="InterPro" id="IPR012340">
    <property type="entry name" value="NA-bd_OB-fold"/>
</dbReference>
<evidence type="ECO:0000256" key="3">
    <source>
        <dbReference type="ARBA" id="ARBA00011209"/>
    </source>
</evidence>
<dbReference type="SUPFAM" id="SSF50249">
    <property type="entry name" value="Nucleic acid-binding proteins"/>
    <property type="match status" value="1"/>
</dbReference>
<feature type="domain" description="FDX-ACB" evidence="18">
    <location>
        <begin position="691"/>
        <end position="783"/>
    </location>
</feature>
<protein>
    <recommendedName>
        <fullName evidence="15">Phenylalanine--tRNA ligase beta subunit</fullName>
        <ecNumber evidence="15">6.1.1.20</ecNumber>
    </recommendedName>
    <alternativeName>
        <fullName evidence="15">Phenylalanyl-tRNA synthetase beta subunit</fullName>
        <shortName evidence="15">PheRS</shortName>
    </alternativeName>
</protein>
<dbReference type="RefSeq" id="WP_018748788.1">
    <property type="nucleotide sequence ID" value="NZ_BSOZ01000005.1"/>
</dbReference>
<dbReference type="Pfam" id="PF17759">
    <property type="entry name" value="tRNA_synthFbeta"/>
    <property type="match status" value="1"/>
</dbReference>
<evidence type="ECO:0000256" key="12">
    <source>
        <dbReference type="ARBA" id="ARBA00022917"/>
    </source>
</evidence>
<organism evidence="20 21">
    <name type="scientific">Chitiniphilus shinanonensis</name>
    <dbReference type="NCBI Taxonomy" id="553088"/>
    <lineage>
        <taxon>Bacteria</taxon>
        <taxon>Pseudomonadati</taxon>
        <taxon>Pseudomonadota</taxon>
        <taxon>Betaproteobacteria</taxon>
        <taxon>Neisseriales</taxon>
        <taxon>Chitinibacteraceae</taxon>
        <taxon>Chitiniphilus</taxon>
    </lineage>
</organism>
<dbReference type="PANTHER" id="PTHR10947:SF0">
    <property type="entry name" value="PHENYLALANINE--TRNA LIGASE BETA SUBUNIT"/>
    <property type="match status" value="1"/>
</dbReference>
<feature type="binding site" evidence="15">
    <location>
        <position position="458"/>
    </location>
    <ligand>
        <name>Mg(2+)</name>
        <dbReference type="ChEBI" id="CHEBI:18420"/>
        <note>shared with alpha subunit</note>
    </ligand>
</feature>
<evidence type="ECO:0000256" key="14">
    <source>
        <dbReference type="ARBA" id="ARBA00049255"/>
    </source>
</evidence>
<dbReference type="HAMAP" id="MF_00283">
    <property type="entry name" value="Phe_tRNA_synth_beta1"/>
    <property type="match status" value="1"/>
</dbReference>
<dbReference type="EC" id="6.1.1.20" evidence="15"/>
<dbReference type="CDD" id="cd00769">
    <property type="entry name" value="PheRS_beta_core"/>
    <property type="match status" value="1"/>
</dbReference>
<dbReference type="Pfam" id="PF03147">
    <property type="entry name" value="FDX-ACB"/>
    <property type="match status" value="1"/>
</dbReference>
<dbReference type="Pfam" id="PF01588">
    <property type="entry name" value="tRNA_bind"/>
    <property type="match status" value="1"/>
</dbReference>
<comment type="subcellular location">
    <subcellularLocation>
        <location evidence="1 15">Cytoplasm</location>
    </subcellularLocation>
</comment>
<dbReference type="SUPFAM" id="SSF54991">
    <property type="entry name" value="Anticodon-binding domain of PheRS"/>
    <property type="match status" value="1"/>
</dbReference>
<feature type="binding site" evidence="15">
    <location>
        <position position="461"/>
    </location>
    <ligand>
        <name>Mg(2+)</name>
        <dbReference type="ChEBI" id="CHEBI:18420"/>
        <note>shared with alpha subunit</note>
    </ligand>
</feature>
<evidence type="ECO:0000256" key="8">
    <source>
        <dbReference type="ARBA" id="ARBA00022741"/>
    </source>
</evidence>
<name>A0ABQ6BPW1_9NEIS</name>
<dbReference type="SMART" id="SM00873">
    <property type="entry name" value="B3_4"/>
    <property type="match status" value="1"/>
</dbReference>
<evidence type="ECO:0000313" key="21">
    <source>
        <dbReference type="Proteomes" id="UP001156836"/>
    </source>
</evidence>
<dbReference type="SUPFAM" id="SSF46955">
    <property type="entry name" value="Putative DNA-binding domain"/>
    <property type="match status" value="1"/>
</dbReference>
<keyword evidence="6 15" id="KW-0436">Ligase</keyword>
<dbReference type="Gene3D" id="3.50.40.10">
    <property type="entry name" value="Phenylalanyl-trna Synthetase, Chain B, domain 3"/>
    <property type="match status" value="1"/>
</dbReference>
<feature type="domain" description="B5" evidence="19">
    <location>
        <begin position="399"/>
        <end position="474"/>
    </location>
</feature>
<feature type="domain" description="TRNA-binding" evidence="17">
    <location>
        <begin position="39"/>
        <end position="148"/>
    </location>
</feature>
<dbReference type="SUPFAM" id="SSF56037">
    <property type="entry name" value="PheT/TilS domain"/>
    <property type="match status" value="1"/>
</dbReference>
<dbReference type="PROSITE" id="PS51447">
    <property type="entry name" value="FDX_ACB"/>
    <property type="match status" value="1"/>
</dbReference>
<evidence type="ECO:0000256" key="1">
    <source>
        <dbReference type="ARBA" id="ARBA00004496"/>
    </source>
</evidence>
<evidence type="ECO:0000256" key="13">
    <source>
        <dbReference type="ARBA" id="ARBA00023146"/>
    </source>
</evidence>
<dbReference type="InterPro" id="IPR005147">
    <property type="entry name" value="tRNA_synthase_B5-dom"/>
</dbReference>
<dbReference type="GO" id="GO:0016874">
    <property type="term" value="F:ligase activity"/>
    <property type="evidence" value="ECO:0007669"/>
    <property type="project" value="UniProtKB-KW"/>
</dbReference>
<evidence type="ECO:0000256" key="7">
    <source>
        <dbReference type="ARBA" id="ARBA00022723"/>
    </source>
</evidence>
<evidence type="ECO:0000256" key="15">
    <source>
        <dbReference type="HAMAP-Rule" id="MF_00283"/>
    </source>
</evidence>
<keyword evidence="5 16" id="KW-0820">tRNA-binding</keyword>
<dbReference type="Gene3D" id="3.30.930.10">
    <property type="entry name" value="Bira Bifunctional Protein, Domain 2"/>
    <property type="match status" value="1"/>
</dbReference>
<dbReference type="SUPFAM" id="SSF55681">
    <property type="entry name" value="Class II aaRS and biotin synthetases"/>
    <property type="match status" value="1"/>
</dbReference>
<evidence type="ECO:0000259" key="19">
    <source>
        <dbReference type="PROSITE" id="PS51483"/>
    </source>
</evidence>
<dbReference type="InterPro" id="IPR004532">
    <property type="entry name" value="Phe-tRNA-ligase_IIc_bsu_bact"/>
</dbReference>
<comment type="caution">
    <text evidence="20">The sequence shown here is derived from an EMBL/GenBank/DDBJ whole genome shotgun (WGS) entry which is preliminary data.</text>
</comment>
<dbReference type="SMART" id="SM00896">
    <property type="entry name" value="FDX-ACB"/>
    <property type="match status" value="1"/>
</dbReference>
<dbReference type="InterPro" id="IPR045864">
    <property type="entry name" value="aa-tRNA-synth_II/BPL/LPL"/>
</dbReference>
<evidence type="ECO:0000313" key="20">
    <source>
        <dbReference type="EMBL" id="GLS03469.1"/>
    </source>
</evidence>
<evidence type="ECO:0000256" key="16">
    <source>
        <dbReference type="PROSITE-ProRule" id="PRU00209"/>
    </source>
</evidence>
<evidence type="ECO:0000256" key="2">
    <source>
        <dbReference type="ARBA" id="ARBA00008653"/>
    </source>
</evidence>
<keyword evidence="12 15" id="KW-0648">Protein biosynthesis</keyword>
<evidence type="ECO:0000256" key="10">
    <source>
        <dbReference type="ARBA" id="ARBA00022842"/>
    </source>
</evidence>
<evidence type="ECO:0000256" key="5">
    <source>
        <dbReference type="ARBA" id="ARBA00022555"/>
    </source>
</evidence>
<dbReference type="InterPro" id="IPR036690">
    <property type="entry name" value="Fdx_antiC-bd_sf"/>
</dbReference>
<dbReference type="InterPro" id="IPR020825">
    <property type="entry name" value="Phe-tRNA_synthase-like_B3/B4"/>
</dbReference>
<keyword evidence="8 15" id="KW-0547">Nucleotide-binding</keyword>
<dbReference type="PANTHER" id="PTHR10947">
    <property type="entry name" value="PHENYLALANYL-TRNA SYNTHETASE BETA CHAIN AND LEUCINE-RICH REPEAT-CONTAINING PROTEIN 47"/>
    <property type="match status" value="1"/>
</dbReference>
<dbReference type="Pfam" id="PF03483">
    <property type="entry name" value="B3_4"/>
    <property type="match status" value="1"/>
</dbReference>
<dbReference type="PROSITE" id="PS50886">
    <property type="entry name" value="TRBD"/>
    <property type="match status" value="1"/>
</dbReference>
<dbReference type="InterPro" id="IPR002547">
    <property type="entry name" value="tRNA-bd_dom"/>
</dbReference>
<dbReference type="InterPro" id="IPR005121">
    <property type="entry name" value="Fdx_antiC-bd"/>
</dbReference>
<dbReference type="Pfam" id="PF03484">
    <property type="entry name" value="B5"/>
    <property type="match status" value="1"/>
</dbReference>
<keyword evidence="7 15" id="KW-0479">Metal-binding</keyword>
<dbReference type="NCBIfam" id="NF045760">
    <property type="entry name" value="YtpR"/>
    <property type="match status" value="1"/>
</dbReference>
<dbReference type="InterPro" id="IPR009061">
    <property type="entry name" value="DNA-bd_dom_put_sf"/>
</dbReference>
<keyword evidence="4 15" id="KW-0963">Cytoplasm</keyword>
<evidence type="ECO:0000256" key="11">
    <source>
        <dbReference type="ARBA" id="ARBA00022884"/>
    </source>
</evidence>
<comment type="similarity">
    <text evidence="2 15">Belongs to the phenylalanyl-tRNA synthetase beta subunit family. Type 1 subfamily.</text>
</comment>